<keyword evidence="6" id="KW-0238">DNA-binding</keyword>
<feature type="domain" description="GATA-type" evidence="11">
    <location>
        <begin position="413"/>
        <end position="466"/>
    </location>
</feature>
<evidence type="ECO:0000313" key="14">
    <source>
        <dbReference type="RefSeq" id="XP_025829811.1"/>
    </source>
</evidence>
<evidence type="ECO:0000256" key="8">
    <source>
        <dbReference type="ARBA" id="ARBA00023242"/>
    </source>
</evidence>
<dbReference type="GO" id="GO:0005634">
    <property type="term" value="C:nucleus"/>
    <property type="evidence" value="ECO:0007669"/>
    <property type="project" value="UniProtKB-SubCell"/>
</dbReference>
<dbReference type="PANTHER" id="PTHR10071:SF337">
    <property type="entry name" value="GATA-BINDING FACTOR A"/>
    <property type="match status" value="1"/>
</dbReference>
<dbReference type="InterPro" id="IPR000679">
    <property type="entry name" value="Znf_GATA"/>
</dbReference>
<keyword evidence="3 9" id="KW-0863">Zinc-finger</keyword>
<evidence type="ECO:0000256" key="9">
    <source>
        <dbReference type="PROSITE-ProRule" id="PRU00094"/>
    </source>
</evidence>
<dbReference type="RefSeq" id="XP_025829812.1">
    <property type="nucleotide sequence ID" value="XM_025974027.1"/>
</dbReference>
<dbReference type="Pfam" id="PF00320">
    <property type="entry name" value="GATA"/>
    <property type="match status" value="2"/>
</dbReference>
<evidence type="ECO:0000256" key="5">
    <source>
        <dbReference type="ARBA" id="ARBA00023015"/>
    </source>
</evidence>
<dbReference type="SMART" id="SM00401">
    <property type="entry name" value="ZnF_GATA"/>
    <property type="match status" value="2"/>
</dbReference>
<gene>
    <name evidence="13 14 15" type="primary">LOC108740673</name>
</gene>
<keyword evidence="8" id="KW-0539">Nucleus</keyword>
<evidence type="ECO:0000256" key="1">
    <source>
        <dbReference type="ARBA" id="ARBA00004123"/>
    </source>
</evidence>
<dbReference type="RefSeq" id="XP_025829810.1">
    <property type="nucleotide sequence ID" value="XM_025974025.1"/>
</dbReference>
<dbReference type="GO" id="GO:0008270">
    <property type="term" value="F:zinc ion binding"/>
    <property type="evidence" value="ECO:0007669"/>
    <property type="project" value="UniProtKB-KW"/>
</dbReference>
<evidence type="ECO:0000256" key="4">
    <source>
        <dbReference type="ARBA" id="ARBA00022833"/>
    </source>
</evidence>
<accession>A0A7F5QXA5</accession>
<evidence type="ECO:0000256" key="2">
    <source>
        <dbReference type="ARBA" id="ARBA00022723"/>
    </source>
</evidence>
<reference evidence="13 14" key="1">
    <citation type="submission" date="2025-04" db="UniProtKB">
        <authorList>
            <consortium name="RefSeq"/>
        </authorList>
    </citation>
    <scope>IDENTIFICATION</scope>
    <source>
        <tissue evidence="13 14">Entire body</tissue>
    </source>
</reference>
<feature type="region of interest" description="Disordered" evidence="10">
    <location>
        <begin position="52"/>
        <end position="126"/>
    </location>
</feature>
<dbReference type="GeneID" id="108740673"/>
<dbReference type="Gene3D" id="3.30.50.10">
    <property type="entry name" value="Erythroid Transcription Factor GATA-1, subunit A"/>
    <property type="match status" value="2"/>
</dbReference>
<dbReference type="GO" id="GO:0000981">
    <property type="term" value="F:DNA-binding transcription factor activity, RNA polymerase II-specific"/>
    <property type="evidence" value="ECO:0007669"/>
    <property type="project" value="TreeGrafter"/>
</dbReference>
<evidence type="ECO:0000256" key="7">
    <source>
        <dbReference type="ARBA" id="ARBA00023163"/>
    </source>
</evidence>
<dbReference type="PRINTS" id="PR00619">
    <property type="entry name" value="GATAZNFINGER"/>
</dbReference>
<dbReference type="GO" id="GO:0045944">
    <property type="term" value="P:positive regulation of transcription by RNA polymerase II"/>
    <property type="evidence" value="ECO:0007669"/>
    <property type="project" value="TreeGrafter"/>
</dbReference>
<dbReference type="GO" id="GO:0000122">
    <property type="term" value="P:negative regulation of transcription by RNA polymerase II"/>
    <property type="evidence" value="ECO:0007669"/>
    <property type="project" value="TreeGrafter"/>
</dbReference>
<dbReference type="PROSITE" id="PS00344">
    <property type="entry name" value="GATA_ZN_FINGER_1"/>
    <property type="match status" value="2"/>
</dbReference>
<organism evidence="12 14">
    <name type="scientific">Agrilus planipennis</name>
    <name type="common">Emerald ash borer</name>
    <name type="synonym">Agrilus marcopoli</name>
    <dbReference type="NCBI Taxonomy" id="224129"/>
    <lineage>
        <taxon>Eukaryota</taxon>
        <taxon>Metazoa</taxon>
        <taxon>Ecdysozoa</taxon>
        <taxon>Arthropoda</taxon>
        <taxon>Hexapoda</taxon>
        <taxon>Insecta</taxon>
        <taxon>Pterygota</taxon>
        <taxon>Neoptera</taxon>
        <taxon>Endopterygota</taxon>
        <taxon>Coleoptera</taxon>
        <taxon>Polyphaga</taxon>
        <taxon>Elateriformia</taxon>
        <taxon>Buprestoidea</taxon>
        <taxon>Buprestidae</taxon>
        <taxon>Agrilinae</taxon>
        <taxon>Agrilus</taxon>
    </lineage>
</organism>
<dbReference type="GO" id="GO:0000978">
    <property type="term" value="F:RNA polymerase II cis-regulatory region sequence-specific DNA binding"/>
    <property type="evidence" value="ECO:0007669"/>
    <property type="project" value="TreeGrafter"/>
</dbReference>
<dbReference type="Proteomes" id="UP000192223">
    <property type="component" value="Unplaced"/>
</dbReference>
<dbReference type="GO" id="GO:0045165">
    <property type="term" value="P:cell fate commitment"/>
    <property type="evidence" value="ECO:0007669"/>
    <property type="project" value="TreeGrafter"/>
</dbReference>
<feature type="domain" description="GATA-type" evidence="11">
    <location>
        <begin position="357"/>
        <end position="413"/>
    </location>
</feature>
<keyword evidence="2" id="KW-0479">Metal-binding</keyword>
<evidence type="ECO:0000259" key="11">
    <source>
        <dbReference type="PROSITE" id="PS50114"/>
    </source>
</evidence>
<feature type="compositionally biased region" description="Polar residues" evidence="10">
    <location>
        <begin position="78"/>
        <end position="97"/>
    </location>
</feature>
<keyword evidence="7" id="KW-0804">Transcription</keyword>
<dbReference type="FunFam" id="3.30.50.10:FF:000032">
    <property type="entry name" value="Transcription factor GATA-3"/>
    <property type="match status" value="1"/>
</dbReference>
<evidence type="ECO:0000256" key="6">
    <source>
        <dbReference type="ARBA" id="ARBA00023125"/>
    </source>
</evidence>
<dbReference type="OrthoDB" id="515401at2759"/>
<evidence type="ECO:0000313" key="13">
    <source>
        <dbReference type="RefSeq" id="XP_025829810.1"/>
    </source>
</evidence>
<dbReference type="InterPro" id="IPR013088">
    <property type="entry name" value="Znf_NHR/GATA"/>
</dbReference>
<dbReference type="SUPFAM" id="SSF57716">
    <property type="entry name" value="Glucocorticoid receptor-like (DNA-binding domain)"/>
    <property type="match status" value="2"/>
</dbReference>
<keyword evidence="12" id="KW-1185">Reference proteome</keyword>
<dbReference type="CDD" id="cd00202">
    <property type="entry name" value="ZnF_GATA"/>
    <property type="match status" value="2"/>
</dbReference>
<keyword evidence="4" id="KW-0862">Zinc</keyword>
<dbReference type="RefSeq" id="XP_025829811.1">
    <property type="nucleotide sequence ID" value="XM_025974026.1"/>
</dbReference>
<dbReference type="KEGG" id="apln:108740673"/>
<name>A0A7F5QXA5_AGRPL</name>
<sequence length="546" mass="60870">MESKTIQAKQAVVKSDGEIKNEENSEAEQPSTVIIRRQVITSAGTIEETLENAPIKVEDGSKKTLNNGATTTNNTNNKSLENASKTSSPERVQQSEDNNNQQQQNFELDRQQQQQQQQSNSQQQQRLFNEQNVITTTEQYVNNNQEYRQVPEQTIQYTTTVEVPSVGTIQHIQIEGTTYPTAEAAAEDPKHVEYTNLESVSSTQYPNSQHFPADGNHQYISQGQYQQQQYQSYTVARENDDSPPNTLLYKDDPNLASSRMYQINYLKGSYELQPAQSTSNQVTLIGHTGTSYQYTVPANASNWGSSNNNNTEYASYPSSNSIGIHQSGENLSYQNYASNAAWANMSLEEGYDPSIQDVDVKECVNCGASITPLWRRDGTGHYLCNACGLYNRINGVNRPPVRTTKKLPTNGNRRSGVSCANCRTSTTTLWRRNNQGEPVCNACGLYFKLHGVDRPLSMRKEGIQTRKRKPKSSGSSQNHISSLAGPRNITLQRNMMLHNPIYATSLSAELGTSPGEQYQFPISVSQAVCRMPLPSAELLSRQTISK</sequence>
<feature type="compositionally biased region" description="Polar residues" evidence="10">
    <location>
        <begin position="472"/>
        <end position="481"/>
    </location>
</feature>
<protein>
    <submittedName>
        <fullName evidence="13 14">GATA-binding factor 6-B-like isoform X1</fullName>
    </submittedName>
</protein>
<evidence type="ECO:0000313" key="15">
    <source>
        <dbReference type="RefSeq" id="XP_025829812.1"/>
    </source>
</evidence>
<feature type="region of interest" description="Disordered" evidence="10">
    <location>
        <begin position="1"/>
        <end position="31"/>
    </location>
</feature>
<feature type="region of interest" description="Disordered" evidence="10">
    <location>
        <begin position="457"/>
        <end position="486"/>
    </location>
</feature>
<keyword evidence="5" id="KW-0805">Transcription regulation</keyword>
<dbReference type="InterPro" id="IPR039355">
    <property type="entry name" value="Transcription_factor_GATA"/>
</dbReference>
<proteinExistence type="predicted"/>
<comment type="subcellular location">
    <subcellularLocation>
        <location evidence="1">Nucleus</location>
    </subcellularLocation>
</comment>
<dbReference type="AlphaFoldDB" id="A0A7F5QXA5"/>
<feature type="compositionally biased region" description="Low complexity" evidence="10">
    <location>
        <begin position="64"/>
        <end position="77"/>
    </location>
</feature>
<evidence type="ECO:0000256" key="3">
    <source>
        <dbReference type="ARBA" id="ARBA00022771"/>
    </source>
</evidence>
<dbReference type="PANTHER" id="PTHR10071">
    <property type="entry name" value="TRANSCRIPTION FACTOR GATA FAMILY MEMBER"/>
    <property type="match status" value="1"/>
</dbReference>
<evidence type="ECO:0000256" key="10">
    <source>
        <dbReference type="SAM" id="MobiDB-lite"/>
    </source>
</evidence>
<feature type="compositionally biased region" description="Low complexity" evidence="10">
    <location>
        <begin position="98"/>
        <end position="126"/>
    </location>
</feature>
<dbReference type="PROSITE" id="PS50114">
    <property type="entry name" value="GATA_ZN_FINGER_2"/>
    <property type="match status" value="2"/>
</dbReference>
<evidence type="ECO:0000313" key="12">
    <source>
        <dbReference type="Proteomes" id="UP000192223"/>
    </source>
</evidence>